<feature type="region of interest" description="Disordered" evidence="1">
    <location>
        <begin position="17"/>
        <end position="50"/>
    </location>
</feature>
<evidence type="ECO:0000256" key="1">
    <source>
        <dbReference type="SAM" id="MobiDB-lite"/>
    </source>
</evidence>
<keyword evidence="3" id="KW-1185">Reference proteome</keyword>
<proteinExistence type="predicted"/>
<feature type="compositionally biased region" description="Polar residues" evidence="1">
    <location>
        <begin position="26"/>
        <end position="43"/>
    </location>
</feature>
<evidence type="ECO:0000313" key="3">
    <source>
        <dbReference type="Proteomes" id="UP000740926"/>
    </source>
</evidence>
<sequence length="79" mass="8267">MLNTMIPAMAPKGLPMPPRITAANMGISSSQPSSGITTALMPSSTPPAMAPTMLPMPPNTAAVKAFRPSMKPIVYWDTP</sequence>
<reference evidence="2 3" key="1">
    <citation type="journal article" date="2020" name="Microb. Genom.">
        <title>Genetic diversity of clinical and environmental Mucorales isolates obtained from an investigation of mucormycosis cases among solid organ transplant recipients.</title>
        <authorList>
            <person name="Nguyen M.H."/>
            <person name="Kaul D."/>
            <person name="Muto C."/>
            <person name="Cheng S.J."/>
            <person name="Richter R.A."/>
            <person name="Bruno V.M."/>
            <person name="Liu G."/>
            <person name="Beyhan S."/>
            <person name="Sundermann A.J."/>
            <person name="Mounaud S."/>
            <person name="Pasculle A.W."/>
            <person name="Nierman W.C."/>
            <person name="Driscoll E."/>
            <person name="Cumbie R."/>
            <person name="Clancy C.J."/>
            <person name="Dupont C.L."/>
        </authorList>
    </citation>
    <scope>NUCLEOTIDE SEQUENCE [LARGE SCALE GENOMIC DNA]</scope>
    <source>
        <strain evidence="2 3">GL24</strain>
    </source>
</reference>
<evidence type="ECO:0000313" key="2">
    <source>
        <dbReference type="EMBL" id="KAG1529983.1"/>
    </source>
</evidence>
<dbReference type="AlphaFoldDB" id="A0A9P7C0I8"/>
<organism evidence="2 3">
    <name type="scientific">Rhizopus delemar</name>
    <dbReference type="NCBI Taxonomy" id="936053"/>
    <lineage>
        <taxon>Eukaryota</taxon>
        <taxon>Fungi</taxon>
        <taxon>Fungi incertae sedis</taxon>
        <taxon>Mucoromycota</taxon>
        <taxon>Mucoromycotina</taxon>
        <taxon>Mucoromycetes</taxon>
        <taxon>Mucorales</taxon>
        <taxon>Mucorineae</taxon>
        <taxon>Rhizopodaceae</taxon>
        <taxon>Rhizopus</taxon>
    </lineage>
</organism>
<gene>
    <name evidence="2" type="ORF">G6F50_017625</name>
</gene>
<name>A0A9P7C0I8_9FUNG</name>
<accession>A0A9P7C0I8</accession>
<comment type="caution">
    <text evidence="2">The sequence shown here is derived from an EMBL/GenBank/DDBJ whole genome shotgun (WGS) entry which is preliminary data.</text>
</comment>
<dbReference type="EMBL" id="JAANIU010013510">
    <property type="protein sequence ID" value="KAG1529983.1"/>
    <property type="molecule type" value="Genomic_DNA"/>
</dbReference>
<dbReference type="Proteomes" id="UP000740926">
    <property type="component" value="Unassembled WGS sequence"/>
</dbReference>
<protein>
    <submittedName>
        <fullName evidence="2">Uncharacterized protein</fullName>
    </submittedName>
</protein>